<dbReference type="Pfam" id="PF10152">
    <property type="entry name" value="CCDC53"/>
    <property type="match status" value="1"/>
</dbReference>
<dbReference type="InParanoid" id="A0A1X7URI8"/>
<dbReference type="EnsemblMetazoa" id="XM_003387026.3">
    <property type="protein sequence ID" value="XP_003387074.1"/>
    <property type="gene ID" value="LOC100631744"/>
</dbReference>
<protein>
    <recommendedName>
        <fullName evidence="5">WASH complex subunit 3</fullName>
    </recommendedName>
</protein>
<keyword evidence="4" id="KW-1185">Reference proteome</keyword>
<name>A0A1X7URI8_AMPQE</name>
<feature type="compositionally biased region" description="Pro residues" evidence="2">
    <location>
        <begin position="116"/>
        <end position="133"/>
    </location>
</feature>
<evidence type="ECO:0008006" key="5">
    <source>
        <dbReference type="Google" id="ProtNLM"/>
    </source>
</evidence>
<accession>A0A1X7URI8</accession>
<proteinExistence type="inferred from homology"/>
<feature type="region of interest" description="Disordered" evidence="2">
    <location>
        <begin position="94"/>
        <end position="151"/>
    </location>
</feature>
<dbReference type="PANTHER" id="PTHR13015">
    <property type="entry name" value="PROTEIN AD-016-RELATED"/>
    <property type="match status" value="1"/>
</dbReference>
<dbReference type="OrthoDB" id="268027at2759"/>
<evidence type="ECO:0000313" key="3">
    <source>
        <dbReference type="EnsemblMetazoa" id="Aqu2.1.30007_001"/>
    </source>
</evidence>
<feature type="compositionally biased region" description="Acidic residues" evidence="2">
    <location>
        <begin position="220"/>
        <end position="232"/>
    </location>
</feature>
<evidence type="ECO:0000256" key="1">
    <source>
        <dbReference type="ARBA" id="ARBA00006290"/>
    </source>
</evidence>
<dbReference type="GO" id="GO:0006887">
    <property type="term" value="P:exocytosis"/>
    <property type="evidence" value="ECO:0007669"/>
    <property type="project" value="TreeGrafter"/>
</dbReference>
<dbReference type="GO" id="GO:0071203">
    <property type="term" value="C:WASH complex"/>
    <property type="evidence" value="ECO:0007669"/>
    <property type="project" value="InterPro"/>
</dbReference>
<feature type="region of interest" description="Disordered" evidence="2">
    <location>
        <begin position="180"/>
        <end position="232"/>
    </location>
</feature>
<dbReference type="STRING" id="400682.A0A1X7URI8"/>
<dbReference type="Gene3D" id="1.20.5.110">
    <property type="match status" value="1"/>
</dbReference>
<organism evidence="3">
    <name type="scientific">Amphimedon queenslandica</name>
    <name type="common">Sponge</name>
    <dbReference type="NCBI Taxonomy" id="400682"/>
    <lineage>
        <taxon>Eukaryota</taxon>
        <taxon>Metazoa</taxon>
        <taxon>Porifera</taxon>
        <taxon>Demospongiae</taxon>
        <taxon>Heteroscleromorpha</taxon>
        <taxon>Haplosclerida</taxon>
        <taxon>Niphatidae</taxon>
        <taxon>Amphimedon</taxon>
    </lineage>
</organism>
<reference evidence="3" key="2">
    <citation type="submission" date="2017-05" db="UniProtKB">
        <authorList>
            <consortium name="EnsemblMetazoa"/>
        </authorList>
    </citation>
    <scope>IDENTIFICATION</scope>
</reference>
<dbReference type="KEGG" id="aqu:100631744"/>
<comment type="similarity">
    <text evidence="1">Belongs to the CCDC53 family.</text>
</comment>
<dbReference type="Proteomes" id="UP000007879">
    <property type="component" value="Unassembled WGS sequence"/>
</dbReference>
<dbReference type="AlphaFoldDB" id="A0A1X7URI8"/>
<evidence type="ECO:0000313" key="4">
    <source>
        <dbReference type="Proteomes" id="UP000007879"/>
    </source>
</evidence>
<sequence length="232" mass="24517">MDEHGLPIVGAGLDYQKVESLNHRQTLVMLNKFVIHTAKFLNRFSSVCEERLLDISLRIQRLDVSLNILEAKLNSISSLDGIQATTQYQPPEVLASAGSAPPAPQPVSQPAAPATGPAPPPSSGGAEPIPPPQATEGEETGAAGGGMKIKDHPDFQRFFKMKRLGVNPLQIAMEMKKHGFNPDLLEDEDAPAPTGGASAPKKAAATTRDSDDSSMSGSSDESDDDSDSFGSD</sequence>
<dbReference type="PANTHER" id="PTHR13015:SF0">
    <property type="entry name" value="WASH COMPLEX SUBUNIT 3"/>
    <property type="match status" value="1"/>
</dbReference>
<dbReference type="InterPro" id="IPR019309">
    <property type="entry name" value="WASHC3"/>
</dbReference>
<gene>
    <name evidence="3" type="primary">100631744</name>
</gene>
<dbReference type="EnsemblMetazoa" id="Aqu2.1.30007_001">
    <property type="protein sequence ID" value="Aqu2.1.30007_001"/>
    <property type="gene ID" value="Aqu2.1.30007"/>
</dbReference>
<reference evidence="4" key="1">
    <citation type="journal article" date="2010" name="Nature">
        <title>The Amphimedon queenslandica genome and the evolution of animal complexity.</title>
        <authorList>
            <person name="Srivastava M."/>
            <person name="Simakov O."/>
            <person name="Chapman J."/>
            <person name="Fahey B."/>
            <person name="Gauthier M.E."/>
            <person name="Mitros T."/>
            <person name="Richards G.S."/>
            <person name="Conaco C."/>
            <person name="Dacre M."/>
            <person name="Hellsten U."/>
            <person name="Larroux C."/>
            <person name="Putnam N.H."/>
            <person name="Stanke M."/>
            <person name="Adamska M."/>
            <person name="Darling A."/>
            <person name="Degnan S.M."/>
            <person name="Oakley T.H."/>
            <person name="Plachetzki D.C."/>
            <person name="Zhai Y."/>
            <person name="Adamski M."/>
            <person name="Calcino A."/>
            <person name="Cummins S.F."/>
            <person name="Goodstein D.M."/>
            <person name="Harris C."/>
            <person name="Jackson D.J."/>
            <person name="Leys S.P."/>
            <person name="Shu S."/>
            <person name="Woodcroft B.J."/>
            <person name="Vervoort M."/>
            <person name="Kosik K.S."/>
            <person name="Manning G."/>
            <person name="Degnan B.M."/>
            <person name="Rokhsar D.S."/>
        </authorList>
    </citation>
    <scope>NUCLEOTIDE SEQUENCE [LARGE SCALE GENOMIC DNA]</scope>
</reference>
<dbReference type="GO" id="GO:0030041">
    <property type="term" value="P:actin filament polymerization"/>
    <property type="evidence" value="ECO:0007669"/>
    <property type="project" value="TreeGrafter"/>
</dbReference>
<evidence type="ECO:0000256" key="2">
    <source>
        <dbReference type="SAM" id="MobiDB-lite"/>
    </source>
</evidence>